<protein>
    <recommendedName>
        <fullName evidence="4 13">CRISPR-associated exonuclease Cas4</fullName>
        <ecNumber evidence="3 13">3.1.12.1</ecNumber>
    </recommendedName>
</protein>
<evidence type="ECO:0000256" key="2">
    <source>
        <dbReference type="ARBA" id="ARBA00009189"/>
    </source>
</evidence>
<dbReference type="GO" id="GO:0051607">
    <property type="term" value="P:defense response to virus"/>
    <property type="evidence" value="ECO:0007669"/>
    <property type="project" value="UniProtKB-KW"/>
</dbReference>
<dbReference type="Pfam" id="PF01930">
    <property type="entry name" value="Cas_Cas4"/>
    <property type="match status" value="1"/>
</dbReference>
<dbReference type="OrthoDB" id="9781776at2"/>
<name>A0A517PWE2_9PLAN</name>
<keyword evidence="8 13" id="KW-0269">Exonuclease</keyword>
<keyword evidence="6 13" id="KW-0479">Metal-binding</keyword>
<dbReference type="AlphaFoldDB" id="A0A517PWE2"/>
<evidence type="ECO:0000259" key="14">
    <source>
        <dbReference type="Pfam" id="PF01930"/>
    </source>
</evidence>
<accession>A0A517PWE2</accession>
<dbReference type="Proteomes" id="UP000320421">
    <property type="component" value="Chromosome"/>
</dbReference>
<proteinExistence type="inferred from homology"/>
<evidence type="ECO:0000256" key="11">
    <source>
        <dbReference type="ARBA" id="ARBA00023118"/>
    </source>
</evidence>
<evidence type="ECO:0000256" key="8">
    <source>
        <dbReference type="ARBA" id="ARBA00022839"/>
    </source>
</evidence>
<evidence type="ECO:0000256" key="1">
    <source>
        <dbReference type="ARBA" id="ARBA00001966"/>
    </source>
</evidence>
<evidence type="ECO:0000256" key="7">
    <source>
        <dbReference type="ARBA" id="ARBA00022801"/>
    </source>
</evidence>
<dbReference type="InterPro" id="IPR013343">
    <property type="entry name" value="CRISPR-assoc_prot_Cas4"/>
</dbReference>
<comment type="cofactor">
    <cofactor evidence="13">
        <name>Mg(2+)</name>
        <dbReference type="ChEBI" id="CHEBI:18420"/>
    </cofactor>
    <cofactor evidence="13">
        <name>Mn(2+)</name>
        <dbReference type="ChEBI" id="CHEBI:29035"/>
    </cofactor>
    <text evidence="13">Mg(2+) or Mn(2+) required for ssDNA cleavage activity.</text>
</comment>
<keyword evidence="9 13" id="KW-0408">Iron</keyword>
<comment type="cofactor">
    <cofactor evidence="13">
        <name>iron-sulfur cluster</name>
        <dbReference type="ChEBI" id="CHEBI:30408"/>
    </cofactor>
</comment>
<evidence type="ECO:0000256" key="5">
    <source>
        <dbReference type="ARBA" id="ARBA00022722"/>
    </source>
</evidence>
<evidence type="ECO:0000256" key="12">
    <source>
        <dbReference type="ARBA" id="ARBA00023211"/>
    </source>
</evidence>
<dbReference type="InterPro" id="IPR051827">
    <property type="entry name" value="Cas4_exonuclease"/>
</dbReference>
<comment type="similarity">
    <text evidence="2 13">Belongs to the CRISPR-associated exonuclease Cas4 family.</text>
</comment>
<dbReference type="GO" id="GO:0004527">
    <property type="term" value="F:exonuclease activity"/>
    <property type="evidence" value="ECO:0007669"/>
    <property type="project" value="UniProtKB-KW"/>
</dbReference>
<keyword evidence="11 13" id="KW-0051">Antiviral defense</keyword>
<evidence type="ECO:0000313" key="15">
    <source>
        <dbReference type="EMBL" id="QDT23690.1"/>
    </source>
</evidence>
<keyword evidence="5 13" id="KW-0540">Nuclease</keyword>
<dbReference type="RefSeq" id="WP_145191468.1">
    <property type="nucleotide sequence ID" value="NZ_CP036266.1"/>
</dbReference>
<feature type="domain" description="DUF83" evidence="14">
    <location>
        <begin position="115"/>
        <end position="211"/>
    </location>
</feature>
<dbReference type="GO" id="GO:0051536">
    <property type="term" value="F:iron-sulfur cluster binding"/>
    <property type="evidence" value="ECO:0007669"/>
    <property type="project" value="UniProtKB-KW"/>
</dbReference>
<dbReference type="NCBIfam" id="TIGR00372">
    <property type="entry name" value="cas4"/>
    <property type="match status" value="1"/>
</dbReference>
<evidence type="ECO:0000256" key="3">
    <source>
        <dbReference type="ARBA" id="ARBA00012768"/>
    </source>
</evidence>
<dbReference type="Gene3D" id="3.90.320.10">
    <property type="match status" value="1"/>
</dbReference>
<keyword evidence="16" id="KW-1185">Reference proteome</keyword>
<dbReference type="GO" id="GO:0046872">
    <property type="term" value="F:metal ion binding"/>
    <property type="evidence" value="ECO:0007669"/>
    <property type="project" value="UniProtKB-KW"/>
</dbReference>
<dbReference type="EC" id="3.1.12.1" evidence="3 13"/>
<evidence type="ECO:0000256" key="9">
    <source>
        <dbReference type="ARBA" id="ARBA00023004"/>
    </source>
</evidence>
<dbReference type="PANTHER" id="PTHR36531:SF6">
    <property type="entry name" value="DNA REPLICATION ATP-DEPENDENT HELICASE_NUCLEASE DNA2"/>
    <property type="match status" value="1"/>
</dbReference>
<dbReference type="InterPro" id="IPR011604">
    <property type="entry name" value="PDDEXK-like_dom_sf"/>
</dbReference>
<evidence type="ECO:0000256" key="4">
    <source>
        <dbReference type="ARBA" id="ARBA00020049"/>
    </source>
</evidence>
<organism evidence="15 16">
    <name type="scientific">Gimesia chilikensis</name>
    <dbReference type="NCBI Taxonomy" id="2605989"/>
    <lineage>
        <taxon>Bacteria</taxon>
        <taxon>Pseudomonadati</taxon>
        <taxon>Planctomycetota</taxon>
        <taxon>Planctomycetia</taxon>
        <taxon>Planctomycetales</taxon>
        <taxon>Planctomycetaceae</taxon>
        <taxon>Gimesia</taxon>
    </lineage>
</organism>
<comment type="function">
    <text evidence="13">CRISPR (clustered regularly interspaced short palindromic repeat) is an adaptive immune system that provides protection against mobile genetic elements (viruses, transposable elements and conjugative plasmids). CRISPR clusters contain sequences complementary to antecedent mobile elements and target invading nucleic acids. CRISPR clusters are transcribed and processed into CRISPR RNA (crRNA).</text>
</comment>
<comment type="cofactor">
    <cofactor evidence="1">
        <name>[4Fe-4S] cluster</name>
        <dbReference type="ChEBI" id="CHEBI:49883"/>
    </cofactor>
</comment>
<sequence length="233" mass="26371">MTFNEDDLVPISALQHLIFCPRQCALIHLERLWAENQWTAEGRILHKKAESGKSTTRNGIRITRDLPLHSLEYGLIGKADIIEWHPPAGLQKANSGTLKDLIHEHRGQSLTGWTVLPIEYKRGQPKQNDSDRVQLCAQVLCLEEMLGISIGRGLLFYGKKQHRFEVILDDSLRNTTIDTIQQMHDLMTSGSTPPAEYGPKCQSCSLFELCLPQTFQNTSASQWLNQQVLNSIK</sequence>
<gene>
    <name evidence="15" type="ORF">HG66A1_55130</name>
</gene>
<dbReference type="InterPro" id="IPR022765">
    <property type="entry name" value="Dna2/Cas4_DUF83"/>
</dbReference>
<keyword evidence="12 13" id="KW-0464">Manganese</keyword>
<dbReference type="CDD" id="cd09637">
    <property type="entry name" value="Cas4_I-A_I-B_I-C_I-D_II-B"/>
    <property type="match status" value="1"/>
</dbReference>
<keyword evidence="7 13" id="KW-0378">Hydrolase</keyword>
<reference evidence="15 16" key="1">
    <citation type="submission" date="2019-02" db="EMBL/GenBank/DDBJ databases">
        <title>Deep-cultivation of Planctomycetes and their phenomic and genomic characterization uncovers novel biology.</title>
        <authorList>
            <person name="Wiegand S."/>
            <person name="Jogler M."/>
            <person name="Boedeker C."/>
            <person name="Pinto D."/>
            <person name="Vollmers J."/>
            <person name="Rivas-Marin E."/>
            <person name="Kohn T."/>
            <person name="Peeters S.H."/>
            <person name="Heuer A."/>
            <person name="Rast P."/>
            <person name="Oberbeckmann S."/>
            <person name="Bunk B."/>
            <person name="Jeske O."/>
            <person name="Meyerdierks A."/>
            <person name="Storesund J.E."/>
            <person name="Kallscheuer N."/>
            <person name="Luecker S."/>
            <person name="Lage O.M."/>
            <person name="Pohl T."/>
            <person name="Merkel B.J."/>
            <person name="Hornburger P."/>
            <person name="Mueller R.-W."/>
            <person name="Bruemmer F."/>
            <person name="Labrenz M."/>
            <person name="Spormann A.M."/>
            <person name="Op den Camp H."/>
            <person name="Overmann J."/>
            <person name="Amann R."/>
            <person name="Jetten M.S.M."/>
            <person name="Mascher T."/>
            <person name="Medema M.H."/>
            <person name="Devos D.P."/>
            <person name="Kaster A.-K."/>
            <person name="Ovreas L."/>
            <person name="Rohde M."/>
            <person name="Galperin M.Y."/>
            <person name="Jogler C."/>
        </authorList>
    </citation>
    <scope>NUCLEOTIDE SEQUENCE [LARGE SCALE GENOMIC DNA]</scope>
    <source>
        <strain evidence="15 16">HG66A1</strain>
    </source>
</reference>
<evidence type="ECO:0000313" key="16">
    <source>
        <dbReference type="Proteomes" id="UP000320421"/>
    </source>
</evidence>
<evidence type="ECO:0000256" key="10">
    <source>
        <dbReference type="ARBA" id="ARBA00023014"/>
    </source>
</evidence>
<keyword evidence="10 13" id="KW-0411">Iron-sulfur</keyword>
<evidence type="ECO:0000256" key="13">
    <source>
        <dbReference type="RuleBase" id="RU365022"/>
    </source>
</evidence>
<dbReference type="EMBL" id="CP036266">
    <property type="protein sequence ID" value="QDT23690.1"/>
    <property type="molecule type" value="Genomic_DNA"/>
</dbReference>
<evidence type="ECO:0000256" key="6">
    <source>
        <dbReference type="ARBA" id="ARBA00022723"/>
    </source>
</evidence>
<dbReference type="PANTHER" id="PTHR36531">
    <property type="entry name" value="CRISPR-ASSOCIATED EXONUCLEASE CAS4"/>
    <property type="match status" value="1"/>
</dbReference>